<evidence type="ECO:0000256" key="3">
    <source>
        <dbReference type="ARBA" id="ARBA00022737"/>
    </source>
</evidence>
<dbReference type="Pfam" id="PF23097">
    <property type="entry name" value="NOL10_2nd"/>
    <property type="match status" value="1"/>
</dbReference>
<accession>A0A3P7FK81</accession>
<dbReference type="OMA" id="TRAKNSM"/>
<dbReference type="PANTHER" id="PTHR14927:SF0">
    <property type="entry name" value="NUCLEOLAR PROTEIN 10"/>
    <property type="match status" value="1"/>
</dbReference>
<evidence type="ECO:0000256" key="2">
    <source>
        <dbReference type="ARBA" id="ARBA00022574"/>
    </source>
</evidence>
<dbReference type="FunCoup" id="A0A3P7FK81">
    <property type="interactions" value="2183"/>
</dbReference>
<organism evidence="8 9">
    <name type="scientific">Wuchereria bancrofti</name>
    <dbReference type="NCBI Taxonomy" id="6293"/>
    <lineage>
        <taxon>Eukaryota</taxon>
        <taxon>Metazoa</taxon>
        <taxon>Ecdysozoa</taxon>
        <taxon>Nematoda</taxon>
        <taxon>Chromadorea</taxon>
        <taxon>Rhabditida</taxon>
        <taxon>Spirurina</taxon>
        <taxon>Spiruromorpha</taxon>
        <taxon>Filarioidea</taxon>
        <taxon>Onchocercidae</taxon>
        <taxon>Wuchereria</taxon>
    </lineage>
</organism>
<dbReference type="GO" id="GO:0032040">
    <property type="term" value="C:small-subunit processome"/>
    <property type="evidence" value="ECO:0007669"/>
    <property type="project" value="TreeGrafter"/>
</dbReference>
<feature type="domain" description="NUC153" evidence="6">
    <location>
        <begin position="146"/>
        <end position="170"/>
    </location>
</feature>
<protein>
    <submittedName>
        <fullName evidence="8">Uncharacterized protein</fullName>
    </submittedName>
</protein>
<dbReference type="GO" id="GO:0030686">
    <property type="term" value="C:90S preribosome"/>
    <property type="evidence" value="ECO:0007669"/>
    <property type="project" value="TreeGrafter"/>
</dbReference>
<evidence type="ECO:0000256" key="4">
    <source>
        <dbReference type="ARBA" id="ARBA00023242"/>
    </source>
</evidence>
<feature type="compositionally biased region" description="Low complexity" evidence="5">
    <location>
        <begin position="187"/>
        <end position="197"/>
    </location>
</feature>
<dbReference type="InParanoid" id="A0A3P7FK81"/>
<feature type="non-terminal residue" evidence="8">
    <location>
        <position position="1"/>
    </location>
</feature>
<dbReference type="Proteomes" id="UP000270924">
    <property type="component" value="Unassembled WGS sequence"/>
</dbReference>
<dbReference type="InterPro" id="IPR012580">
    <property type="entry name" value="NUC153"/>
</dbReference>
<dbReference type="InterPro" id="IPR040382">
    <property type="entry name" value="NOL10/Enp2"/>
</dbReference>
<keyword evidence="9" id="KW-1185">Reference proteome</keyword>
<dbReference type="GO" id="GO:0000462">
    <property type="term" value="P:maturation of SSU-rRNA from tricistronic rRNA transcript (SSU-rRNA, 5.8S rRNA, LSU-rRNA)"/>
    <property type="evidence" value="ECO:0007669"/>
    <property type="project" value="TreeGrafter"/>
</dbReference>
<feature type="region of interest" description="Disordered" evidence="5">
    <location>
        <begin position="180"/>
        <end position="233"/>
    </location>
</feature>
<evidence type="ECO:0000259" key="7">
    <source>
        <dbReference type="Pfam" id="PF23097"/>
    </source>
</evidence>
<evidence type="ECO:0000259" key="6">
    <source>
        <dbReference type="Pfam" id="PF08159"/>
    </source>
</evidence>
<evidence type="ECO:0000313" key="9">
    <source>
        <dbReference type="Proteomes" id="UP000270924"/>
    </source>
</evidence>
<dbReference type="EMBL" id="UYWW01001764">
    <property type="protein sequence ID" value="VDM10962.1"/>
    <property type="molecule type" value="Genomic_DNA"/>
</dbReference>
<feature type="domain" description="Nucleolar protein 10-like second" evidence="7">
    <location>
        <begin position="26"/>
        <end position="73"/>
    </location>
</feature>
<dbReference type="PANTHER" id="PTHR14927">
    <property type="entry name" value="NUCLEOLAR PROTEIN 10"/>
    <property type="match status" value="1"/>
</dbReference>
<sequence length="371" mass="42186">IGTAPKWCSYLETVTEELEETEQPTVYDDYKFVTKDQLEEVGLLHLIGTSLLRAYMHGYFVDTRLYNKAKTFIQPLAYENYKQRKIMEKIDEERSLSTASIKPGKPKLPSVNKELAAKLLALTEEAKNADGRTNKKNKDAASILSDKRFDSLFTSPDFQVDENSEQFQLLLTAMKKLRGGRQKLSKKGGNTNSNNNKSTEDLDIDESTSSDSSRSNDESLIEIDEKDEKNTAEELSMISDKGSDDGMQSVMLEKPKTVKPKGFDLIESDIGEDIVQCLKQKVEAETMGMKRRDLLDIGRSEQCIPFGGLQVTFKMKTCRLHAKKECLAKREKQHLTGRKEVRRGIREITKVLKKPSVWGNCRQKRPLKKMV</sequence>
<reference evidence="8 9" key="1">
    <citation type="submission" date="2018-11" db="EMBL/GenBank/DDBJ databases">
        <authorList>
            <consortium name="Pathogen Informatics"/>
        </authorList>
    </citation>
    <scope>NUCLEOTIDE SEQUENCE [LARGE SCALE GENOMIC DNA]</scope>
</reference>
<proteinExistence type="predicted"/>
<dbReference type="InterPro" id="IPR056550">
    <property type="entry name" value="NOL10_2nd"/>
</dbReference>
<comment type="subcellular location">
    <subcellularLocation>
        <location evidence="1">Nucleus</location>
        <location evidence="1">Nucleolus</location>
    </subcellularLocation>
</comment>
<keyword evidence="4" id="KW-0539">Nucleus</keyword>
<dbReference type="OrthoDB" id="273340at2759"/>
<dbReference type="Pfam" id="PF08159">
    <property type="entry name" value="NUC153"/>
    <property type="match status" value="1"/>
</dbReference>
<evidence type="ECO:0000256" key="5">
    <source>
        <dbReference type="SAM" id="MobiDB-lite"/>
    </source>
</evidence>
<keyword evidence="2" id="KW-0853">WD repeat</keyword>
<gene>
    <name evidence="8" type="ORF">WBA_LOCUS4348</name>
</gene>
<evidence type="ECO:0000313" key="8">
    <source>
        <dbReference type="EMBL" id="VDM10962.1"/>
    </source>
</evidence>
<dbReference type="AlphaFoldDB" id="A0A3P7FK81"/>
<keyword evidence="3" id="KW-0677">Repeat</keyword>
<evidence type="ECO:0000256" key="1">
    <source>
        <dbReference type="ARBA" id="ARBA00004604"/>
    </source>
</evidence>
<name>A0A3P7FK81_WUCBA</name>